<dbReference type="Gene3D" id="1.10.287.630">
    <property type="entry name" value="Helix hairpin bin"/>
    <property type="match status" value="1"/>
</dbReference>
<dbReference type="Gene3D" id="1.10.287.70">
    <property type="match status" value="1"/>
</dbReference>
<evidence type="ECO:0000256" key="5">
    <source>
        <dbReference type="ARBA" id="ARBA00023065"/>
    </source>
</evidence>
<protein>
    <recommendedName>
        <fullName evidence="8">Cyclic nucleotide-binding domain-containing protein</fullName>
    </recommendedName>
</protein>
<feature type="transmembrane region" description="Helical" evidence="7">
    <location>
        <begin position="300"/>
        <end position="318"/>
    </location>
</feature>
<keyword evidence="5" id="KW-0406">Ion transport</keyword>
<evidence type="ECO:0000256" key="1">
    <source>
        <dbReference type="ARBA" id="ARBA00004141"/>
    </source>
</evidence>
<dbReference type="PROSITE" id="PS50042">
    <property type="entry name" value="CNMP_BINDING_3"/>
    <property type="match status" value="1"/>
</dbReference>
<dbReference type="Pfam" id="PF00027">
    <property type="entry name" value="cNMP_binding"/>
    <property type="match status" value="1"/>
</dbReference>
<dbReference type="EMBL" id="CAXAJV020001293">
    <property type="protein sequence ID" value="CAL7945231.1"/>
    <property type="molecule type" value="Genomic_DNA"/>
</dbReference>
<dbReference type="InterPro" id="IPR018490">
    <property type="entry name" value="cNMP-bd_dom_sf"/>
</dbReference>
<comment type="subcellular location">
    <subcellularLocation>
        <location evidence="1">Membrane</location>
        <topology evidence="1">Multi-pass membrane protein</topology>
    </subcellularLocation>
</comment>
<proteinExistence type="predicted"/>
<evidence type="ECO:0000256" key="4">
    <source>
        <dbReference type="ARBA" id="ARBA00022989"/>
    </source>
</evidence>
<keyword evidence="2" id="KW-0813">Transport</keyword>
<dbReference type="Gene3D" id="2.60.120.10">
    <property type="entry name" value="Jelly Rolls"/>
    <property type="match status" value="1"/>
</dbReference>
<accession>A0ABP1NYB1</accession>
<comment type="caution">
    <text evidence="9">The sequence shown here is derived from an EMBL/GenBank/DDBJ whole genome shotgun (WGS) entry which is preliminary data.</text>
</comment>
<name>A0ABP1NYB1_XYLVO</name>
<evidence type="ECO:0000256" key="2">
    <source>
        <dbReference type="ARBA" id="ARBA00022448"/>
    </source>
</evidence>
<dbReference type="SMART" id="SM00100">
    <property type="entry name" value="cNMP"/>
    <property type="match status" value="1"/>
</dbReference>
<gene>
    <name evidence="9" type="ORF">XYLVIOL_LOCUS7091</name>
</gene>
<dbReference type="Pfam" id="PF00520">
    <property type="entry name" value="Ion_trans"/>
    <property type="match status" value="1"/>
</dbReference>
<dbReference type="SUPFAM" id="SSF81324">
    <property type="entry name" value="Voltage-gated potassium channels"/>
    <property type="match status" value="1"/>
</dbReference>
<evidence type="ECO:0000256" key="6">
    <source>
        <dbReference type="ARBA" id="ARBA00023136"/>
    </source>
</evidence>
<keyword evidence="6 7" id="KW-0472">Membrane</keyword>
<evidence type="ECO:0000259" key="8">
    <source>
        <dbReference type="PROSITE" id="PS50042"/>
    </source>
</evidence>
<dbReference type="PANTHER" id="PTHR45689:SF14">
    <property type="entry name" value="CYCLIC NUCLEOTIDE-GATED CATION CHANNEL SUBUNIT A-LIKE PROTEIN"/>
    <property type="match status" value="1"/>
</dbReference>
<dbReference type="InterPro" id="IPR005821">
    <property type="entry name" value="Ion_trans_dom"/>
</dbReference>
<evidence type="ECO:0000256" key="3">
    <source>
        <dbReference type="ARBA" id="ARBA00022692"/>
    </source>
</evidence>
<dbReference type="Proteomes" id="UP001642520">
    <property type="component" value="Unassembled WGS sequence"/>
</dbReference>
<dbReference type="InterPro" id="IPR051413">
    <property type="entry name" value="K/Na_HCN_channel"/>
</dbReference>
<dbReference type="SUPFAM" id="SSF51206">
    <property type="entry name" value="cAMP-binding domain-like"/>
    <property type="match status" value="1"/>
</dbReference>
<dbReference type="InterPro" id="IPR014710">
    <property type="entry name" value="RmlC-like_jellyroll"/>
</dbReference>
<keyword evidence="10" id="KW-1185">Reference proteome</keyword>
<dbReference type="InterPro" id="IPR000595">
    <property type="entry name" value="cNMP-bd_dom"/>
</dbReference>
<dbReference type="CDD" id="cd00038">
    <property type="entry name" value="CAP_ED"/>
    <property type="match status" value="1"/>
</dbReference>
<keyword evidence="4 7" id="KW-1133">Transmembrane helix</keyword>
<keyword evidence="3 7" id="KW-0812">Transmembrane</keyword>
<organism evidence="9 10">
    <name type="scientific">Xylocopa violacea</name>
    <name type="common">Violet carpenter bee</name>
    <name type="synonym">Apis violacea</name>
    <dbReference type="NCBI Taxonomy" id="135666"/>
    <lineage>
        <taxon>Eukaryota</taxon>
        <taxon>Metazoa</taxon>
        <taxon>Ecdysozoa</taxon>
        <taxon>Arthropoda</taxon>
        <taxon>Hexapoda</taxon>
        <taxon>Insecta</taxon>
        <taxon>Pterygota</taxon>
        <taxon>Neoptera</taxon>
        <taxon>Endopterygota</taxon>
        <taxon>Hymenoptera</taxon>
        <taxon>Apocrita</taxon>
        <taxon>Aculeata</taxon>
        <taxon>Apoidea</taxon>
        <taxon>Anthophila</taxon>
        <taxon>Apidae</taxon>
        <taxon>Xylocopa</taxon>
        <taxon>Xylocopa</taxon>
    </lineage>
</organism>
<dbReference type="PANTHER" id="PTHR45689">
    <property type="entry name" value="I[[H]] CHANNEL, ISOFORM E"/>
    <property type="match status" value="1"/>
</dbReference>
<evidence type="ECO:0000313" key="10">
    <source>
        <dbReference type="Proteomes" id="UP001642520"/>
    </source>
</evidence>
<evidence type="ECO:0000256" key="7">
    <source>
        <dbReference type="SAM" id="Phobius"/>
    </source>
</evidence>
<evidence type="ECO:0000313" key="9">
    <source>
        <dbReference type="EMBL" id="CAL7945231.1"/>
    </source>
</evidence>
<feature type="transmembrane region" description="Helical" evidence="7">
    <location>
        <begin position="84"/>
        <end position="102"/>
    </location>
</feature>
<feature type="domain" description="Cyclic nucleotide-binding" evidence="8">
    <location>
        <begin position="403"/>
        <end position="505"/>
    </location>
</feature>
<sequence length="530" mass="62294">MMLHSDHVCDIAEDEGDILFLPGKWPHQKLYDFLRTSLLASRKNPAAYKYLRSTASIINEKRRHWRGYAHIIHPFSMFRHCWDFLMLFVISSLLMVVPYQATFEMVNKSKMWNISKNTLLTICCLDVLVNFRTGYFDRELHAVVLEQRKIARRYIRSSTFFLDVIGSFPTDLIYTSRYVEYMMARKATSILCMLRVFSLNSYIHKLAFAYDIPLVLRQIGPIFFWTVLLLHWQSCFHWLVPLVTTSMCLPERPSNNSWVHVDNLWEKSKARQYLASTLRAIATFTRANLVYTDHNNAADVWLTIVLQLFGMVAPWVLLTRVMQFFKGANSSRLRYQGTVAQLRQYMRHKQLPYPTQKRIIQYYEFRFQRRFFRESEIIQTLSLQMRHEIGMHSCRKLVENVTFFNNLPLTLLGRIVGLLRSEIFLTNDVIVRANQPGDCMYFIGTGTVAIYTTSGKEVCHLEDGAHFGEVALVMPNELRVASVVAVEMCELYRLNRIDFARTIHPYPMLWETIKKIAIERHEKTMILNEQ</sequence>
<reference evidence="9 10" key="1">
    <citation type="submission" date="2024-08" db="EMBL/GenBank/DDBJ databases">
        <authorList>
            <person name="Will J Nash"/>
            <person name="Angela Man"/>
            <person name="Seanna McTaggart"/>
            <person name="Kendall Baker"/>
            <person name="Tom Barker"/>
            <person name="Leah Catchpole"/>
            <person name="Alex Durrant"/>
            <person name="Karim Gharbi"/>
            <person name="Naomi Irish"/>
            <person name="Gemy Kaithakottil"/>
            <person name="Debby Ku"/>
            <person name="Aaliyah Providence"/>
            <person name="Felix Shaw"/>
            <person name="David Swarbreck"/>
            <person name="Chris Watkins"/>
            <person name="Ann M. McCartney"/>
            <person name="Giulio Formenti"/>
            <person name="Alice Mouton"/>
            <person name="Noel Vella"/>
            <person name="Bjorn M von Reumont"/>
            <person name="Adriana Vella"/>
            <person name="Wilfried Haerty"/>
        </authorList>
    </citation>
    <scope>NUCLEOTIDE SEQUENCE [LARGE SCALE GENOMIC DNA]</scope>
</reference>